<feature type="transmembrane region" description="Helical" evidence="5">
    <location>
        <begin position="564"/>
        <end position="590"/>
    </location>
</feature>
<reference evidence="6 7" key="1">
    <citation type="submission" date="2022-12" db="EMBL/GenBank/DDBJ databases">
        <title>Chromosome-level genome of Tegillarca granosa.</title>
        <authorList>
            <person name="Kim J."/>
        </authorList>
    </citation>
    <scope>NUCLEOTIDE SEQUENCE [LARGE SCALE GENOMIC DNA]</scope>
    <source>
        <strain evidence="6">Teg-2019</strain>
        <tissue evidence="6">Adductor muscle</tissue>
    </source>
</reference>
<evidence type="ECO:0000256" key="2">
    <source>
        <dbReference type="ARBA" id="ARBA00022692"/>
    </source>
</evidence>
<feature type="transmembrane region" description="Helical" evidence="5">
    <location>
        <begin position="190"/>
        <end position="211"/>
    </location>
</feature>
<feature type="transmembrane region" description="Helical" evidence="5">
    <location>
        <begin position="20"/>
        <end position="41"/>
    </location>
</feature>
<feature type="transmembrane region" description="Helical" evidence="5">
    <location>
        <begin position="320"/>
        <end position="342"/>
    </location>
</feature>
<evidence type="ECO:0000256" key="3">
    <source>
        <dbReference type="ARBA" id="ARBA00022989"/>
    </source>
</evidence>
<dbReference type="EMBL" id="JARBDR010000337">
    <property type="protein sequence ID" value="KAJ8315875.1"/>
    <property type="molecule type" value="Genomic_DNA"/>
</dbReference>
<dbReference type="InterPro" id="IPR005828">
    <property type="entry name" value="MFS_sugar_transport-like"/>
</dbReference>
<feature type="transmembrane region" description="Helical" evidence="5">
    <location>
        <begin position="387"/>
        <end position="407"/>
    </location>
</feature>
<feature type="transmembrane region" description="Helical" evidence="5">
    <location>
        <begin position="683"/>
        <end position="706"/>
    </location>
</feature>
<sequence length="718" mass="80560">MKFDDIFQHLDEFGPYQRKLYFIICIPAITSAFHAVISVFLTGTPNHRCAIPGLDNDTYAIQNDYHRYLINLTIPQSEDETTTYEQCHVYNINISDSSTFQNPNKIQCTSWVYDRSIFKSTFTEKINLVCDDKLKTTHIQMIYFAGVFTGSILLGLLSDTIGRKKTLLLSILLMLVSSMALPWSPDFATFAVLRFFIGMSNIGIFMTGFVIESARWLVSKNKFQEARAIVYQAAKVNKTEMPSEMLDLSSIENPPGEGVWKIFTSRILFIRSIIIFFNWCVVSMVFYGLALNSGSLGLVELPAYIVCQVLLNVTGPLQPVTIVLAMLGKVGISAAFAIIYVWSAEIYPTVVRNSSMGLCSTSARIGGMISPYIADLSKVIPGNFGRALPLVIFGGLSVLAGILAVALPETMNMKLPETIEDGKQFGKNKNRYQCAIPGLDNDTYAVQVRFSNPDKIQCTSWVYDKSIFLSTFTEKVNLVCDDRFKTTHVQMIYFAGVFTGSIHWKKENFFNINSSDYHRWHYLWSPDFVTFAVLRFFIGMSNISMFMSGFVIGIELVGPSKRVLAGMVITYFWVIGVVLLAGIGILLTIVTKLLFRLIPESARWLVSKNKFEEARAIVYQTAKVNKTEMPTEMSVVSMGFYGLSLNSGNLGGDFYLNFFIQGLVELPAYVICQALLNVTGRRILHCTSMILGGICCICTIFTMLYADKLSIYTNPWSR</sequence>
<feature type="transmembrane region" description="Helical" evidence="5">
    <location>
        <begin position="528"/>
        <end position="552"/>
    </location>
</feature>
<keyword evidence="7" id="KW-1185">Reference proteome</keyword>
<organism evidence="6 7">
    <name type="scientific">Tegillarca granosa</name>
    <name type="common">Malaysian cockle</name>
    <name type="synonym">Anadara granosa</name>
    <dbReference type="NCBI Taxonomy" id="220873"/>
    <lineage>
        <taxon>Eukaryota</taxon>
        <taxon>Metazoa</taxon>
        <taxon>Spiralia</taxon>
        <taxon>Lophotrochozoa</taxon>
        <taxon>Mollusca</taxon>
        <taxon>Bivalvia</taxon>
        <taxon>Autobranchia</taxon>
        <taxon>Pteriomorphia</taxon>
        <taxon>Arcoida</taxon>
        <taxon>Arcoidea</taxon>
        <taxon>Arcidae</taxon>
        <taxon>Tegillarca</taxon>
    </lineage>
</organism>
<evidence type="ECO:0000313" key="6">
    <source>
        <dbReference type="EMBL" id="KAJ8315875.1"/>
    </source>
</evidence>
<feature type="transmembrane region" description="Helical" evidence="5">
    <location>
        <begin position="654"/>
        <end position="676"/>
    </location>
</feature>
<dbReference type="Gene3D" id="1.20.1250.20">
    <property type="entry name" value="MFS general substrate transporter like domains"/>
    <property type="match status" value="3"/>
</dbReference>
<dbReference type="Pfam" id="PF00083">
    <property type="entry name" value="Sugar_tr"/>
    <property type="match status" value="1"/>
</dbReference>
<evidence type="ECO:0000313" key="7">
    <source>
        <dbReference type="Proteomes" id="UP001217089"/>
    </source>
</evidence>
<dbReference type="PANTHER" id="PTHR24064">
    <property type="entry name" value="SOLUTE CARRIER FAMILY 22 MEMBER"/>
    <property type="match status" value="1"/>
</dbReference>
<comment type="subcellular location">
    <subcellularLocation>
        <location evidence="1">Membrane</location>
        <topology evidence="1">Multi-pass membrane protein</topology>
    </subcellularLocation>
</comment>
<proteinExistence type="predicted"/>
<evidence type="ECO:0000256" key="4">
    <source>
        <dbReference type="ARBA" id="ARBA00023136"/>
    </source>
</evidence>
<keyword evidence="4 5" id="KW-0472">Membrane</keyword>
<protein>
    <submittedName>
        <fullName evidence="6">Uncharacterized protein</fullName>
    </submittedName>
</protein>
<dbReference type="Proteomes" id="UP001217089">
    <property type="component" value="Unassembled WGS sequence"/>
</dbReference>
<dbReference type="InterPro" id="IPR036259">
    <property type="entry name" value="MFS_trans_sf"/>
</dbReference>
<dbReference type="SUPFAM" id="SSF103473">
    <property type="entry name" value="MFS general substrate transporter"/>
    <property type="match status" value="2"/>
</dbReference>
<comment type="caution">
    <text evidence="6">The sequence shown here is derived from an EMBL/GenBank/DDBJ whole genome shotgun (WGS) entry which is preliminary data.</text>
</comment>
<accession>A0ABQ9FEZ6</accession>
<feature type="transmembrane region" description="Helical" evidence="5">
    <location>
        <begin position="166"/>
        <end position="184"/>
    </location>
</feature>
<keyword evidence="2 5" id="KW-0812">Transmembrane</keyword>
<feature type="transmembrane region" description="Helical" evidence="5">
    <location>
        <begin position="141"/>
        <end position="159"/>
    </location>
</feature>
<evidence type="ECO:0000256" key="1">
    <source>
        <dbReference type="ARBA" id="ARBA00004141"/>
    </source>
</evidence>
<evidence type="ECO:0000256" key="5">
    <source>
        <dbReference type="SAM" id="Phobius"/>
    </source>
</evidence>
<feature type="transmembrane region" description="Helical" evidence="5">
    <location>
        <begin position="268"/>
        <end position="290"/>
    </location>
</feature>
<gene>
    <name evidence="6" type="ORF">KUTeg_008025</name>
</gene>
<keyword evidence="3 5" id="KW-1133">Transmembrane helix</keyword>
<name>A0ABQ9FEZ6_TEGGR</name>